<evidence type="ECO:0000256" key="3">
    <source>
        <dbReference type="ARBA" id="ARBA00012646"/>
    </source>
</evidence>
<evidence type="ECO:0000256" key="4">
    <source>
        <dbReference type="ARBA" id="ARBA00022729"/>
    </source>
</evidence>
<dbReference type="InterPro" id="IPR050645">
    <property type="entry name" value="Histidine_acid_phosphatase"/>
</dbReference>
<dbReference type="AlphaFoldDB" id="A0A8K0FWX1"/>
<name>A0A8K0FWX1_IGNLU</name>
<reference evidence="9" key="1">
    <citation type="submission" date="2019-08" db="EMBL/GenBank/DDBJ databases">
        <title>The genome of the North American firefly Photinus pyralis.</title>
        <authorList>
            <consortium name="Photinus pyralis genome working group"/>
            <person name="Fallon T.R."/>
            <person name="Sander Lower S.E."/>
            <person name="Weng J.-K."/>
        </authorList>
    </citation>
    <scope>NUCLEOTIDE SEQUENCE</scope>
    <source>
        <strain evidence="9">TRF0915ILg1</strain>
        <tissue evidence="9">Whole body</tissue>
    </source>
</reference>
<dbReference type="PANTHER" id="PTHR11567:SF211">
    <property type="entry name" value="PROSTATIC ACID PHOSPHATASE"/>
    <property type="match status" value="1"/>
</dbReference>
<keyword evidence="6" id="KW-1015">Disulfide bond</keyword>
<dbReference type="Gene3D" id="3.40.50.1240">
    <property type="entry name" value="Phosphoglycerate mutase-like"/>
    <property type="match status" value="1"/>
</dbReference>
<evidence type="ECO:0000256" key="6">
    <source>
        <dbReference type="ARBA" id="ARBA00023157"/>
    </source>
</evidence>
<organism evidence="9 10">
    <name type="scientific">Ignelater luminosus</name>
    <name type="common">Cucubano</name>
    <name type="synonym">Pyrophorus luminosus</name>
    <dbReference type="NCBI Taxonomy" id="2038154"/>
    <lineage>
        <taxon>Eukaryota</taxon>
        <taxon>Metazoa</taxon>
        <taxon>Ecdysozoa</taxon>
        <taxon>Arthropoda</taxon>
        <taxon>Hexapoda</taxon>
        <taxon>Insecta</taxon>
        <taxon>Pterygota</taxon>
        <taxon>Neoptera</taxon>
        <taxon>Endopterygota</taxon>
        <taxon>Coleoptera</taxon>
        <taxon>Polyphaga</taxon>
        <taxon>Elateriformia</taxon>
        <taxon>Elateroidea</taxon>
        <taxon>Elateridae</taxon>
        <taxon>Agrypninae</taxon>
        <taxon>Pyrophorini</taxon>
        <taxon>Ignelater</taxon>
    </lineage>
</organism>
<dbReference type="SUPFAM" id="SSF53254">
    <property type="entry name" value="Phosphoglycerate mutase-like"/>
    <property type="match status" value="1"/>
</dbReference>
<keyword evidence="10" id="KW-1185">Reference proteome</keyword>
<evidence type="ECO:0000256" key="8">
    <source>
        <dbReference type="SAM" id="SignalP"/>
    </source>
</evidence>
<accession>A0A8K0FWX1</accession>
<comment type="catalytic activity">
    <reaction evidence="1">
        <text>a phosphate monoester + H2O = an alcohol + phosphate</text>
        <dbReference type="Rhea" id="RHEA:15017"/>
        <dbReference type="ChEBI" id="CHEBI:15377"/>
        <dbReference type="ChEBI" id="CHEBI:30879"/>
        <dbReference type="ChEBI" id="CHEBI:43474"/>
        <dbReference type="ChEBI" id="CHEBI:67140"/>
        <dbReference type="EC" id="3.1.3.2"/>
    </reaction>
</comment>
<dbReference type="PANTHER" id="PTHR11567">
    <property type="entry name" value="ACID PHOSPHATASE-RELATED"/>
    <property type="match status" value="1"/>
</dbReference>
<dbReference type="EMBL" id="VTPC01090592">
    <property type="protein sequence ID" value="KAF2882690.1"/>
    <property type="molecule type" value="Genomic_DNA"/>
</dbReference>
<keyword evidence="7" id="KW-0325">Glycoprotein</keyword>
<evidence type="ECO:0000256" key="5">
    <source>
        <dbReference type="ARBA" id="ARBA00022801"/>
    </source>
</evidence>
<evidence type="ECO:0000256" key="7">
    <source>
        <dbReference type="ARBA" id="ARBA00023180"/>
    </source>
</evidence>
<evidence type="ECO:0000256" key="1">
    <source>
        <dbReference type="ARBA" id="ARBA00000032"/>
    </source>
</evidence>
<keyword evidence="4 8" id="KW-0732">Signal</keyword>
<dbReference type="InterPro" id="IPR029033">
    <property type="entry name" value="His_PPase_superfam"/>
</dbReference>
<dbReference type="CDD" id="cd07061">
    <property type="entry name" value="HP_HAP_like"/>
    <property type="match status" value="1"/>
</dbReference>
<comment type="similarity">
    <text evidence="2">Belongs to the histidine acid phosphatase family.</text>
</comment>
<dbReference type="EC" id="3.1.3.2" evidence="3"/>
<evidence type="ECO:0000256" key="2">
    <source>
        <dbReference type="ARBA" id="ARBA00005375"/>
    </source>
</evidence>
<feature type="signal peptide" evidence="8">
    <location>
        <begin position="1"/>
        <end position="20"/>
    </location>
</feature>
<dbReference type="Pfam" id="PF00328">
    <property type="entry name" value="His_Phos_2"/>
    <property type="match status" value="1"/>
</dbReference>
<dbReference type="GO" id="GO:0003993">
    <property type="term" value="F:acid phosphatase activity"/>
    <property type="evidence" value="ECO:0007669"/>
    <property type="project" value="UniProtKB-EC"/>
</dbReference>
<gene>
    <name evidence="9" type="ORF">ILUMI_23492</name>
</gene>
<proteinExistence type="inferred from homology"/>
<evidence type="ECO:0000313" key="10">
    <source>
        <dbReference type="Proteomes" id="UP000801492"/>
    </source>
</evidence>
<protein>
    <recommendedName>
        <fullName evidence="3">acid phosphatase</fullName>
        <ecNumber evidence="3">3.1.3.2</ecNumber>
    </recommendedName>
</protein>
<dbReference type="InterPro" id="IPR000560">
    <property type="entry name" value="His_Pase_clade-2"/>
</dbReference>
<evidence type="ECO:0000313" key="9">
    <source>
        <dbReference type="EMBL" id="KAF2882690.1"/>
    </source>
</evidence>
<comment type="caution">
    <text evidence="9">The sequence shown here is derived from an EMBL/GenBank/DDBJ whole genome shotgun (WGS) entry which is preliminary data.</text>
</comment>
<keyword evidence="5" id="KW-0378">Hydrolase</keyword>
<dbReference type="Proteomes" id="UP000801492">
    <property type="component" value="Unassembled WGS sequence"/>
</dbReference>
<sequence>MLNFLRILTILIVCNLSVFGYEYDASTLELVHVVFRHGNRTIDRVSQYPTDPHINETYYPYGYGQLTNGGRLREYRLGKALRKRYDRFLGDVYTPTILDAVSTEVNRTKMSLELVLAGLFPPRGTLLEWEKELNWQPIPYNYLKFAEDHILSWAQNYCRNYITLYEEYLRSPPGMRVLNRHRKLFKYINDNTGLNVTTPFDVFLLNAGLIAEEEWGLKLPEWTEVVYPKYIEEAVIDHYILGSATPELKQLSGGFLLKKIITDTFDKITGSLVPPDRKIFLYSAHDFTISYLLNALEVFFKHSPPYGACILVELHRIHDVYGIMLFYENYTRDQPRRLKVPGCGYFCPLDEFVSLLEKNLPVDDNACDSNVYWSK</sequence>
<dbReference type="OrthoDB" id="10257284at2759"/>
<feature type="chain" id="PRO_5035441599" description="acid phosphatase" evidence="8">
    <location>
        <begin position="21"/>
        <end position="375"/>
    </location>
</feature>